<dbReference type="SUPFAM" id="SSF50978">
    <property type="entry name" value="WD40 repeat-like"/>
    <property type="match status" value="1"/>
</dbReference>
<dbReference type="RefSeq" id="XP_012671331.1">
    <property type="nucleotide sequence ID" value="XM_012815877.3"/>
</dbReference>
<dbReference type="InterPro" id="IPR001680">
    <property type="entry name" value="WD40_rpt"/>
</dbReference>
<dbReference type="InterPro" id="IPR015943">
    <property type="entry name" value="WD40/YVTN_repeat-like_dom_sf"/>
</dbReference>
<evidence type="ECO:0000256" key="3">
    <source>
        <dbReference type="PROSITE-ProRule" id="PRU00221"/>
    </source>
</evidence>
<dbReference type="PANTHER" id="PTHR19854:SF1">
    <property type="entry name" value="GUANINE NUCLEOTIDE-BINDING PROTEIN SUBUNIT BETA-LIKE PROTEIN 1"/>
    <property type="match status" value="1"/>
</dbReference>
<dbReference type="Pfam" id="PF00400">
    <property type="entry name" value="WD40"/>
    <property type="match status" value="4"/>
</dbReference>
<feature type="repeat" description="WD" evidence="3">
    <location>
        <begin position="193"/>
        <end position="219"/>
    </location>
</feature>
<dbReference type="CTD" id="54584"/>
<dbReference type="KEGG" id="char:105889942"/>
<dbReference type="OrthoDB" id="7668193at2759"/>
<keyword evidence="4" id="KW-1185">Reference proteome</keyword>
<evidence type="ECO:0000313" key="5">
    <source>
        <dbReference type="RefSeq" id="XP_012671331.1"/>
    </source>
</evidence>
<evidence type="ECO:0000256" key="1">
    <source>
        <dbReference type="ARBA" id="ARBA00022574"/>
    </source>
</evidence>
<dbReference type="PANTHER" id="PTHR19854">
    <property type="entry name" value="TRANSDUCIN BETA-LIKE 3"/>
    <property type="match status" value="1"/>
</dbReference>
<accession>A0A6P3VGV6</accession>
<dbReference type="PROSITE" id="PS50294">
    <property type="entry name" value="WD_REPEATS_REGION"/>
    <property type="match status" value="2"/>
</dbReference>
<dbReference type="InterPro" id="IPR036322">
    <property type="entry name" value="WD40_repeat_dom_sf"/>
</dbReference>
<dbReference type="PROSITE" id="PS50082">
    <property type="entry name" value="WD_REPEATS_2"/>
    <property type="match status" value="3"/>
</dbReference>
<dbReference type="AlphaFoldDB" id="A0A6P3VGV6"/>
<evidence type="ECO:0000256" key="2">
    <source>
        <dbReference type="ARBA" id="ARBA00022737"/>
    </source>
</evidence>
<sequence>MFFYPRVFHSGRVHEVWVGLVGPYVMARPPPAPQCILRGVGAAVNTLHFSCDRPDPPLLFSGSTKGAVHIWNLNTRRPENVLDGHGGSSVIWVNTLDRETVLSQGRDMRVCLWPLAEGRGDVSDSLYTGSVGFCQCSLLSRGPSSSLLAYASEQMEEVKVLELSSKVPLCSLKPDKKLGMVMCLKIWQPDSGEGPLLVAGYEDGSVLLWDVSLGRPLNSLRVHPEPVMSLAFDPDRQRGASGSAENTIRSWALDGQRNLQQRESVELLNPGISQLCVRGDGKILASAGWDHQIRVFGWKKLKPLAVLKCHTDMVLSVTFSDHTDPAKRVMAAGSKDQRISVWSIYNQS</sequence>
<keyword evidence="2" id="KW-0677">Repeat</keyword>
<organism evidence="4 5">
    <name type="scientific">Clupea harengus</name>
    <name type="common">Atlantic herring</name>
    <dbReference type="NCBI Taxonomy" id="7950"/>
    <lineage>
        <taxon>Eukaryota</taxon>
        <taxon>Metazoa</taxon>
        <taxon>Chordata</taxon>
        <taxon>Craniata</taxon>
        <taxon>Vertebrata</taxon>
        <taxon>Euteleostomi</taxon>
        <taxon>Actinopterygii</taxon>
        <taxon>Neopterygii</taxon>
        <taxon>Teleostei</taxon>
        <taxon>Clupei</taxon>
        <taxon>Clupeiformes</taxon>
        <taxon>Clupeoidei</taxon>
        <taxon>Clupeidae</taxon>
        <taxon>Clupea</taxon>
    </lineage>
</organism>
<feature type="repeat" description="WD" evidence="3">
    <location>
        <begin position="307"/>
        <end position="348"/>
    </location>
</feature>
<protein>
    <submittedName>
        <fullName evidence="5">Guanine nucleotide-binding protein subunit beta-like protein 1</fullName>
    </submittedName>
</protein>
<dbReference type="Gene3D" id="2.130.10.10">
    <property type="entry name" value="YVTN repeat-like/Quinoprotein amine dehydrogenase"/>
    <property type="match status" value="2"/>
</dbReference>
<dbReference type="GeneID" id="105889942"/>
<reference evidence="5" key="1">
    <citation type="submission" date="2025-08" db="UniProtKB">
        <authorList>
            <consortium name="RefSeq"/>
        </authorList>
    </citation>
    <scope>IDENTIFICATION</scope>
</reference>
<keyword evidence="1 3" id="KW-0853">WD repeat</keyword>
<proteinExistence type="predicted"/>
<gene>
    <name evidence="5" type="primary">gnb1l</name>
</gene>
<dbReference type="Proteomes" id="UP000515152">
    <property type="component" value="Chromosome 7"/>
</dbReference>
<name>A0A6P3VGV6_CLUHA</name>
<evidence type="ECO:0000313" key="4">
    <source>
        <dbReference type="Proteomes" id="UP000515152"/>
    </source>
</evidence>
<dbReference type="SMART" id="SM00320">
    <property type="entry name" value="WD40"/>
    <property type="match status" value="6"/>
</dbReference>
<feature type="repeat" description="WD" evidence="3">
    <location>
        <begin position="220"/>
        <end position="261"/>
    </location>
</feature>